<evidence type="ECO:0000259" key="5">
    <source>
        <dbReference type="Pfam" id="PF01485"/>
    </source>
</evidence>
<evidence type="ECO:0000313" key="6">
    <source>
        <dbReference type="EMBL" id="CAF1597802.1"/>
    </source>
</evidence>
<dbReference type="Proteomes" id="UP000681967">
    <property type="component" value="Unassembled WGS sequence"/>
</dbReference>
<evidence type="ECO:0000313" key="10">
    <source>
        <dbReference type="EMBL" id="CAF3937620.1"/>
    </source>
</evidence>
<evidence type="ECO:0000313" key="11">
    <source>
        <dbReference type="EMBL" id="CAF3985297.1"/>
    </source>
</evidence>
<dbReference type="EMBL" id="CAJNRE010009902">
    <property type="protein sequence ID" value="CAF2086423.1"/>
    <property type="molecule type" value="Genomic_DNA"/>
</dbReference>
<organism evidence="8 12">
    <name type="scientific">Rotaria magnacalcarata</name>
    <dbReference type="NCBI Taxonomy" id="392030"/>
    <lineage>
        <taxon>Eukaryota</taxon>
        <taxon>Metazoa</taxon>
        <taxon>Spiralia</taxon>
        <taxon>Gnathifera</taxon>
        <taxon>Rotifera</taxon>
        <taxon>Eurotatoria</taxon>
        <taxon>Bdelloidea</taxon>
        <taxon>Philodinida</taxon>
        <taxon>Philodinidae</taxon>
        <taxon>Rotaria</taxon>
    </lineage>
</organism>
<dbReference type="Proteomes" id="UP000681720">
    <property type="component" value="Unassembled WGS sequence"/>
</dbReference>
<gene>
    <name evidence="10" type="ORF">BYL167_LOCUS10337</name>
    <name evidence="7" type="ORF">CJN711_LOCUS35849</name>
    <name evidence="11" type="ORF">GIL414_LOCUS10904</name>
    <name evidence="6" type="ORF">KQP761_LOCUS21911</name>
    <name evidence="8" type="ORF">MBJ925_LOCUS19572</name>
    <name evidence="9" type="ORF">SMN809_LOCUS6775</name>
</gene>
<evidence type="ECO:0000256" key="4">
    <source>
        <dbReference type="ARBA" id="ARBA00022833"/>
    </source>
</evidence>
<protein>
    <recommendedName>
        <fullName evidence="5">IBR domain-containing protein</fullName>
    </recommendedName>
</protein>
<dbReference type="EMBL" id="CAJOBI010001874">
    <property type="protein sequence ID" value="CAF3903708.1"/>
    <property type="molecule type" value="Genomic_DNA"/>
</dbReference>
<name>A0A816SL68_9BILA</name>
<evidence type="ECO:0000256" key="1">
    <source>
        <dbReference type="ARBA" id="ARBA00022723"/>
    </source>
</evidence>
<dbReference type="EMBL" id="CAJOBJ010003987">
    <property type="protein sequence ID" value="CAF3985297.1"/>
    <property type="molecule type" value="Genomic_DNA"/>
</dbReference>
<evidence type="ECO:0000256" key="3">
    <source>
        <dbReference type="ARBA" id="ARBA00022786"/>
    </source>
</evidence>
<evidence type="ECO:0000313" key="7">
    <source>
        <dbReference type="EMBL" id="CAF1605547.1"/>
    </source>
</evidence>
<evidence type="ECO:0000313" key="9">
    <source>
        <dbReference type="EMBL" id="CAF3903708.1"/>
    </source>
</evidence>
<sequence>MARLATIAYQIHIREPKNNLAQCVDINCKQVYRPSENPSIYFCDQCMKEYCIGCQVEYQAVKQKEQDAVLLKRNLGDLPYMHCPKCQTFIEKYAGCNAMKCTQCNLAFLLELYVNG</sequence>
<dbReference type="EMBL" id="CAJNOW010011456">
    <property type="protein sequence ID" value="CAF1597802.1"/>
    <property type="molecule type" value="Genomic_DNA"/>
</dbReference>
<evidence type="ECO:0000256" key="2">
    <source>
        <dbReference type="ARBA" id="ARBA00022771"/>
    </source>
</evidence>
<dbReference type="Proteomes" id="UP000676336">
    <property type="component" value="Unassembled WGS sequence"/>
</dbReference>
<dbReference type="EMBL" id="CAJNOV010017268">
    <property type="protein sequence ID" value="CAF1605547.1"/>
    <property type="molecule type" value="Genomic_DNA"/>
</dbReference>
<comment type="caution">
    <text evidence="8">The sequence shown here is derived from an EMBL/GenBank/DDBJ whole genome shotgun (WGS) entry which is preliminary data.</text>
</comment>
<evidence type="ECO:0000313" key="12">
    <source>
        <dbReference type="Proteomes" id="UP000663824"/>
    </source>
</evidence>
<feature type="domain" description="IBR" evidence="5">
    <location>
        <begin position="12"/>
        <end position="59"/>
    </location>
</feature>
<dbReference type="InterPro" id="IPR002867">
    <property type="entry name" value="IBR_dom"/>
</dbReference>
<dbReference type="Proteomes" id="UP000663855">
    <property type="component" value="Unassembled WGS sequence"/>
</dbReference>
<reference evidence="8" key="1">
    <citation type="submission" date="2021-02" db="EMBL/GenBank/DDBJ databases">
        <authorList>
            <person name="Nowell W R."/>
        </authorList>
    </citation>
    <scope>NUCLEOTIDE SEQUENCE</scope>
</reference>
<dbReference type="Proteomes" id="UP000663834">
    <property type="component" value="Unassembled WGS sequence"/>
</dbReference>
<dbReference type="Gene3D" id="1.20.120.1750">
    <property type="match status" value="1"/>
</dbReference>
<accession>A0A816SL68</accession>
<keyword evidence="1" id="KW-0479">Metal-binding</keyword>
<dbReference type="SUPFAM" id="SSF57850">
    <property type="entry name" value="RING/U-box"/>
    <property type="match status" value="1"/>
</dbReference>
<keyword evidence="2" id="KW-0863">Zinc-finger</keyword>
<dbReference type="EMBL" id="CAJOBH010003099">
    <property type="protein sequence ID" value="CAF3937620.1"/>
    <property type="molecule type" value="Genomic_DNA"/>
</dbReference>
<keyword evidence="4" id="KW-0862">Zinc</keyword>
<dbReference type="OrthoDB" id="10009520at2759"/>
<proteinExistence type="predicted"/>
<dbReference type="AlphaFoldDB" id="A0A816SL68"/>
<dbReference type="Proteomes" id="UP000663824">
    <property type="component" value="Unassembled WGS sequence"/>
</dbReference>
<keyword evidence="3" id="KW-0833">Ubl conjugation pathway</keyword>
<dbReference type="GO" id="GO:0008270">
    <property type="term" value="F:zinc ion binding"/>
    <property type="evidence" value="ECO:0007669"/>
    <property type="project" value="UniProtKB-KW"/>
</dbReference>
<dbReference type="Pfam" id="PF01485">
    <property type="entry name" value="IBR"/>
    <property type="match status" value="1"/>
</dbReference>
<evidence type="ECO:0000313" key="8">
    <source>
        <dbReference type="EMBL" id="CAF2086423.1"/>
    </source>
</evidence>